<dbReference type="Proteomes" id="UP000887569">
    <property type="component" value="Unplaced"/>
</dbReference>
<evidence type="ECO:0000313" key="2">
    <source>
        <dbReference type="WBParaSite" id="PgR009X_g210_t01"/>
    </source>
</evidence>
<keyword evidence="1" id="KW-1185">Reference proteome</keyword>
<dbReference type="AlphaFoldDB" id="A0A915AJ16"/>
<accession>A0A915AJ16</accession>
<evidence type="ECO:0000313" key="1">
    <source>
        <dbReference type="Proteomes" id="UP000887569"/>
    </source>
</evidence>
<organism evidence="1 2">
    <name type="scientific">Parascaris univalens</name>
    <name type="common">Nematode worm</name>
    <dbReference type="NCBI Taxonomy" id="6257"/>
    <lineage>
        <taxon>Eukaryota</taxon>
        <taxon>Metazoa</taxon>
        <taxon>Ecdysozoa</taxon>
        <taxon>Nematoda</taxon>
        <taxon>Chromadorea</taxon>
        <taxon>Rhabditida</taxon>
        <taxon>Spirurina</taxon>
        <taxon>Ascaridomorpha</taxon>
        <taxon>Ascaridoidea</taxon>
        <taxon>Ascarididae</taxon>
        <taxon>Parascaris</taxon>
    </lineage>
</organism>
<name>A0A915AJ16_PARUN</name>
<proteinExistence type="predicted"/>
<dbReference type="WBParaSite" id="PgR009X_g210_t01">
    <property type="protein sequence ID" value="PgR009X_g210_t01"/>
    <property type="gene ID" value="PgR009X_g210"/>
</dbReference>
<protein>
    <submittedName>
        <fullName evidence="2">Ovule protein</fullName>
    </submittedName>
</protein>
<sequence length="71" mass="8300">MQQLITVYIEGIIHCLSVRYPIKFSIPSLNLFLHLKKMFTKTLFEYISALIDSRIFSVVSSSILENLRYIC</sequence>
<reference evidence="2" key="1">
    <citation type="submission" date="2022-11" db="UniProtKB">
        <authorList>
            <consortium name="WormBaseParasite"/>
        </authorList>
    </citation>
    <scope>IDENTIFICATION</scope>
</reference>